<proteinExistence type="predicted"/>
<keyword evidence="3" id="KW-1185">Reference proteome</keyword>
<keyword evidence="1" id="KW-1133">Transmembrane helix</keyword>
<dbReference type="RefSeq" id="XP_049133581.1">
    <property type="nucleotide sequence ID" value="XM_049277624.1"/>
</dbReference>
<dbReference type="Proteomes" id="UP001055115">
    <property type="component" value="Unassembled WGS sequence"/>
</dbReference>
<organism evidence="2 3">
    <name type="scientific">Colletotrichum spaethianum</name>
    <dbReference type="NCBI Taxonomy" id="700344"/>
    <lineage>
        <taxon>Eukaryota</taxon>
        <taxon>Fungi</taxon>
        <taxon>Dikarya</taxon>
        <taxon>Ascomycota</taxon>
        <taxon>Pezizomycotina</taxon>
        <taxon>Sordariomycetes</taxon>
        <taxon>Hypocreomycetidae</taxon>
        <taxon>Glomerellales</taxon>
        <taxon>Glomerellaceae</taxon>
        <taxon>Colletotrichum</taxon>
        <taxon>Colletotrichum spaethianum species complex</taxon>
    </lineage>
</organism>
<dbReference type="AlphaFoldDB" id="A0AA37PFA6"/>
<gene>
    <name evidence="2" type="ORF">ColSpa_11412</name>
</gene>
<evidence type="ECO:0000256" key="1">
    <source>
        <dbReference type="SAM" id="Phobius"/>
    </source>
</evidence>
<accession>A0AA37PFA6</accession>
<feature type="transmembrane region" description="Helical" evidence="1">
    <location>
        <begin position="64"/>
        <end position="83"/>
    </location>
</feature>
<keyword evidence="1" id="KW-0472">Membrane</keyword>
<feature type="transmembrane region" description="Helical" evidence="1">
    <location>
        <begin position="29"/>
        <end position="52"/>
    </location>
</feature>
<name>A0AA37PFA6_9PEZI</name>
<dbReference type="GeneID" id="73332214"/>
<evidence type="ECO:0000313" key="3">
    <source>
        <dbReference type="Proteomes" id="UP001055115"/>
    </source>
</evidence>
<protein>
    <submittedName>
        <fullName evidence="2">Uncharacterized protein</fullName>
    </submittedName>
</protein>
<comment type="caution">
    <text evidence="2">The sequence shown here is derived from an EMBL/GenBank/DDBJ whole genome shotgun (WGS) entry which is preliminary data.</text>
</comment>
<evidence type="ECO:0000313" key="2">
    <source>
        <dbReference type="EMBL" id="GKT51231.1"/>
    </source>
</evidence>
<reference evidence="2 3" key="1">
    <citation type="submission" date="2022-03" db="EMBL/GenBank/DDBJ databases">
        <title>Genome data of Colletotrichum spp.</title>
        <authorList>
            <person name="Utami Y.D."/>
            <person name="Hiruma K."/>
        </authorList>
    </citation>
    <scope>NUCLEOTIDE SEQUENCE [LARGE SCALE GENOMIC DNA]</scope>
    <source>
        <strain evidence="2 3">MAFF 239500</strain>
    </source>
</reference>
<keyword evidence="1" id="KW-0812">Transmembrane</keyword>
<dbReference type="EMBL" id="BQXU01000046">
    <property type="protein sequence ID" value="GKT51231.1"/>
    <property type="molecule type" value="Genomic_DNA"/>
</dbReference>
<sequence length="96" mass="11437">MMKNRWLFGVLYLITFGEFEVYKKFVDAIVYSSHVFVMELALIFIVFPLHFWRSPKRLIPEDHYIVAWGVLTSFICVVADRLYEYRGMPGLIVHDM</sequence>